<evidence type="ECO:0000313" key="13">
    <source>
        <dbReference type="EMBL" id="NWY68847.1"/>
    </source>
</evidence>
<evidence type="ECO:0000256" key="5">
    <source>
        <dbReference type="ARBA" id="ARBA00022946"/>
    </source>
</evidence>
<dbReference type="EMBL" id="VZSK01001039">
    <property type="protein sequence ID" value="NWY68847.1"/>
    <property type="molecule type" value="Genomic_DNA"/>
</dbReference>
<comment type="catalytic activity">
    <reaction evidence="2">
        <text>uridine in 5S rRNA = pseudouridine in 5S rRNA</text>
        <dbReference type="Rhea" id="RHEA:47036"/>
        <dbReference type="Rhea" id="RHEA-COMP:11730"/>
        <dbReference type="Rhea" id="RHEA-COMP:11731"/>
        <dbReference type="ChEBI" id="CHEBI:65314"/>
        <dbReference type="ChEBI" id="CHEBI:65315"/>
    </reaction>
</comment>
<dbReference type="InterPro" id="IPR006224">
    <property type="entry name" value="PsdUridine_synth_RluA-like_CS"/>
</dbReference>
<dbReference type="Proteomes" id="UP000529965">
    <property type="component" value="Unassembled WGS sequence"/>
</dbReference>
<evidence type="ECO:0000256" key="1">
    <source>
        <dbReference type="ARBA" id="ARBA00001166"/>
    </source>
</evidence>
<evidence type="ECO:0000259" key="12">
    <source>
        <dbReference type="Pfam" id="PF00849"/>
    </source>
</evidence>
<sequence>QIPKDPTQRWLRELAALSQQLQQVHPNVLAKILKQRTLYQNEEIVVIDKPYGLPVHGGPGIKNCIADVLPILAKMLENMKAEPLHLCHRLDKETTGVMVLARSKEAAEKIRLLFKTRQVEKIYWAIVVGDPDPVEGVVEIPIVEKEVQSHQSHYKVRPCSLSHRSAPASPPSSPNSPSPPQMTLAPSWRLCAEAGQVVRARRSRSAERAVTRFRRLAAASACSLLELQPITGVKHQIRVHLAYGLGCPILGDHKYSHWSKLAPQKLPELTLRRLKLEQSKARHLPLHLHAHRLRLPLGQPLDFVCKPPFFFQKTLRKLDLDIPKD</sequence>
<dbReference type="SUPFAM" id="SSF55120">
    <property type="entry name" value="Pseudouridine synthase"/>
    <property type="match status" value="1"/>
</dbReference>
<comment type="caution">
    <text evidence="13">The sequence shown here is derived from an EMBL/GenBank/DDBJ whole genome shotgun (WGS) entry which is preliminary data.</text>
</comment>
<dbReference type="InterPro" id="IPR050188">
    <property type="entry name" value="RluA_PseudoU_synthase"/>
</dbReference>
<comment type="catalytic activity">
    <reaction evidence="1">
        <text>a uridine in mRNA = a pseudouridine in mRNA</text>
        <dbReference type="Rhea" id="RHEA:56644"/>
        <dbReference type="Rhea" id="RHEA-COMP:14658"/>
        <dbReference type="Rhea" id="RHEA-COMP:14659"/>
        <dbReference type="ChEBI" id="CHEBI:65314"/>
        <dbReference type="ChEBI" id="CHEBI:65315"/>
    </reaction>
</comment>
<gene>
    <name evidence="13" type="primary">Rpusd4</name>
    <name evidence="13" type="ORF">ERIRUB_R00901</name>
</gene>
<evidence type="ECO:0000256" key="10">
    <source>
        <dbReference type="ARBA" id="ARBA00041563"/>
    </source>
</evidence>
<reference evidence="13 14" key="1">
    <citation type="submission" date="2019-09" db="EMBL/GenBank/DDBJ databases">
        <title>Bird 10,000 Genomes (B10K) Project - Family phase.</title>
        <authorList>
            <person name="Zhang G."/>
        </authorList>
    </citation>
    <scope>NUCLEOTIDE SEQUENCE [LARGE SCALE GENOMIC DNA]</scope>
    <source>
        <strain evidence="13">OUT-0015</strain>
        <tissue evidence="13">Blood</tissue>
    </source>
</reference>
<evidence type="ECO:0000256" key="7">
    <source>
        <dbReference type="ARBA" id="ARBA00023235"/>
    </source>
</evidence>
<feature type="non-terminal residue" evidence="13">
    <location>
        <position position="1"/>
    </location>
</feature>
<feature type="domain" description="Pseudouridine synthase RsuA/RluA-like" evidence="12">
    <location>
        <begin position="44"/>
        <end position="242"/>
    </location>
</feature>
<dbReference type="PANTHER" id="PTHR21600">
    <property type="entry name" value="MITOCHONDRIAL RNA PSEUDOURIDINE SYNTHASE"/>
    <property type="match status" value="1"/>
</dbReference>
<keyword evidence="14" id="KW-1185">Reference proteome</keyword>
<dbReference type="PANTHER" id="PTHR21600:SF83">
    <property type="entry name" value="PSEUDOURIDYLATE SYNTHASE RPUSD4, MITOCHONDRIAL"/>
    <property type="match status" value="1"/>
</dbReference>
<evidence type="ECO:0000256" key="8">
    <source>
        <dbReference type="ARBA" id="ARBA00036943"/>
    </source>
</evidence>
<dbReference type="AlphaFoldDB" id="A0A7K7GGT6"/>
<keyword evidence="7" id="KW-0413">Isomerase</keyword>
<dbReference type="GO" id="GO:0003723">
    <property type="term" value="F:RNA binding"/>
    <property type="evidence" value="ECO:0007669"/>
    <property type="project" value="InterPro"/>
</dbReference>
<dbReference type="PROSITE" id="PS01129">
    <property type="entry name" value="PSI_RLU"/>
    <property type="match status" value="1"/>
</dbReference>
<feature type="compositionally biased region" description="Pro residues" evidence="11">
    <location>
        <begin position="168"/>
        <end position="180"/>
    </location>
</feature>
<keyword evidence="5" id="KW-0809">Transit peptide</keyword>
<accession>A0A7K7GGT6</accession>
<comment type="catalytic activity">
    <reaction evidence="8">
        <text>a uridine in tRNA = a pseudouridine in tRNA</text>
        <dbReference type="Rhea" id="RHEA:54572"/>
        <dbReference type="Rhea" id="RHEA-COMP:13339"/>
        <dbReference type="Rhea" id="RHEA-COMP:13934"/>
        <dbReference type="ChEBI" id="CHEBI:65314"/>
        <dbReference type="ChEBI" id="CHEBI:65315"/>
    </reaction>
</comment>
<dbReference type="Pfam" id="PF00849">
    <property type="entry name" value="PseudoU_synth_2"/>
    <property type="match status" value="1"/>
</dbReference>
<comment type="similarity">
    <text evidence="4">Belongs to the pseudouridine synthase RluA family.</text>
</comment>
<name>A0A7K7GGT6_ERIRU</name>
<dbReference type="GO" id="GO:0009982">
    <property type="term" value="F:pseudouridine synthase activity"/>
    <property type="evidence" value="ECO:0007669"/>
    <property type="project" value="InterPro"/>
</dbReference>
<feature type="non-terminal residue" evidence="13">
    <location>
        <position position="325"/>
    </location>
</feature>
<dbReference type="GO" id="GO:0005739">
    <property type="term" value="C:mitochondrion"/>
    <property type="evidence" value="ECO:0007669"/>
    <property type="project" value="UniProtKB-SubCell"/>
</dbReference>
<evidence type="ECO:0000313" key="14">
    <source>
        <dbReference type="Proteomes" id="UP000529965"/>
    </source>
</evidence>
<comment type="subcellular location">
    <subcellularLocation>
        <location evidence="3">Mitochondrion</location>
    </subcellularLocation>
</comment>
<dbReference type="Gene3D" id="3.30.2350.10">
    <property type="entry name" value="Pseudouridine synthase"/>
    <property type="match status" value="1"/>
</dbReference>
<proteinExistence type="inferred from homology"/>
<evidence type="ECO:0000256" key="6">
    <source>
        <dbReference type="ARBA" id="ARBA00023128"/>
    </source>
</evidence>
<dbReference type="CDD" id="cd02869">
    <property type="entry name" value="PseudoU_synth_RluA_like"/>
    <property type="match status" value="1"/>
</dbReference>
<protein>
    <recommendedName>
        <fullName evidence="9">Pseudouridylate synthase RPUSD4, mitochondrial</fullName>
    </recommendedName>
    <alternativeName>
        <fullName evidence="10">RNA pseudouridylate synthase domain-containing protein 4</fullName>
    </alternativeName>
</protein>
<dbReference type="GO" id="GO:0001522">
    <property type="term" value="P:pseudouridine synthesis"/>
    <property type="evidence" value="ECO:0007669"/>
    <property type="project" value="InterPro"/>
</dbReference>
<organism evidence="13 14">
    <name type="scientific">Erithacus rubecula</name>
    <name type="common">European robin</name>
    <dbReference type="NCBI Taxonomy" id="37610"/>
    <lineage>
        <taxon>Eukaryota</taxon>
        <taxon>Metazoa</taxon>
        <taxon>Chordata</taxon>
        <taxon>Craniata</taxon>
        <taxon>Vertebrata</taxon>
        <taxon>Euteleostomi</taxon>
        <taxon>Archelosauria</taxon>
        <taxon>Archosauria</taxon>
        <taxon>Dinosauria</taxon>
        <taxon>Saurischia</taxon>
        <taxon>Theropoda</taxon>
        <taxon>Coelurosauria</taxon>
        <taxon>Aves</taxon>
        <taxon>Neognathae</taxon>
        <taxon>Neoaves</taxon>
        <taxon>Telluraves</taxon>
        <taxon>Australaves</taxon>
        <taxon>Passeriformes</taxon>
        <taxon>Turdidae</taxon>
        <taxon>Erithacus</taxon>
    </lineage>
</organism>
<evidence type="ECO:0000256" key="4">
    <source>
        <dbReference type="ARBA" id="ARBA00010876"/>
    </source>
</evidence>
<evidence type="ECO:0000256" key="11">
    <source>
        <dbReference type="SAM" id="MobiDB-lite"/>
    </source>
</evidence>
<evidence type="ECO:0000256" key="9">
    <source>
        <dbReference type="ARBA" id="ARBA00039953"/>
    </source>
</evidence>
<evidence type="ECO:0000256" key="2">
    <source>
        <dbReference type="ARBA" id="ARBA00001896"/>
    </source>
</evidence>
<feature type="region of interest" description="Disordered" evidence="11">
    <location>
        <begin position="158"/>
        <end position="184"/>
    </location>
</feature>
<keyword evidence="6" id="KW-0496">Mitochondrion</keyword>
<evidence type="ECO:0000256" key="3">
    <source>
        <dbReference type="ARBA" id="ARBA00004173"/>
    </source>
</evidence>
<dbReference type="FunFam" id="3.30.2350.10:FF:000015">
    <property type="entry name" value="Mitochondrial RNA pseudouridine synthase RPUSD4"/>
    <property type="match status" value="1"/>
</dbReference>
<dbReference type="InterPro" id="IPR020103">
    <property type="entry name" value="PsdUridine_synth_cat_dom_sf"/>
</dbReference>
<dbReference type="InterPro" id="IPR006145">
    <property type="entry name" value="PsdUridine_synth_RsuA/RluA"/>
</dbReference>